<gene>
    <name evidence="3" type="ORF">OKW52_12835</name>
</gene>
<accession>A0ABT3GZY1</accession>
<dbReference type="RefSeq" id="WP_264506064.1">
    <property type="nucleotide sequence ID" value="NZ_JAPDFL010000001.1"/>
</dbReference>
<comment type="caution">
    <text evidence="3">The sequence shown here is derived from an EMBL/GenBank/DDBJ whole genome shotgun (WGS) entry which is preliminary data.</text>
</comment>
<dbReference type="InterPro" id="IPR036291">
    <property type="entry name" value="NAD(P)-bd_dom_sf"/>
</dbReference>
<evidence type="ECO:0000256" key="1">
    <source>
        <dbReference type="ARBA" id="ARBA00006484"/>
    </source>
</evidence>
<comment type="similarity">
    <text evidence="1">Belongs to the short-chain dehydrogenases/reductases (SDR) family.</text>
</comment>
<proteinExistence type="inferred from homology"/>
<dbReference type="CDD" id="cd05233">
    <property type="entry name" value="SDR_c"/>
    <property type="match status" value="1"/>
</dbReference>
<keyword evidence="2" id="KW-0560">Oxidoreductase</keyword>
<name>A0ABT3GZY1_9RHOB</name>
<evidence type="ECO:0000313" key="4">
    <source>
        <dbReference type="Proteomes" id="UP001208938"/>
    </source>
</evidence>
<keyword evidence="4" id="KW-1185">Reference proteome</keyword>
<dbReference type="InterPro" id="IPR002347">
    <property type="entry name" value="SDR_fam"/>
</dbReference>
<dbReference type="PANTHER" id="PTHR44196:SF4">
    <property type="entry name" value="SHORT CHAIN DEHYDROGENASE"/>
    <property type="match status" value="1"/>
</dbReference>
<sequence>MSQNPDTPESTAAPEAPIALITGASRGLGAALAEALGARGWHIVALARTTGALEELDDRIKAKGGSATLVPVDITNDDAMRQICLSIYERWGKVDLWAHCAVHVPPLSPAGHVAAKDWDKTINVTVRATGALIPLIEPLLRPSPRGTALFFDDPSWHDGDGVTKFFGAYGASKAAQIAFARAWAAENASLAAKGAPRVIIDMPAPMPTATRARFFPGEDTSALTPCALEAERILALLG</sequence>
<dbReference type="SUPFAM" id="SSF51735">
    <property type="entry name" value="NAD(P)-binding Rossmann-fold domains"/>
    <property type="match status" value="1"/>
</dbReference>
<reference evidence="3 4" key="1">
    <citation type="submission" date="2022-10" db="EMBL/GenBank/DDBJ databases">
        <title>Pararhodobacter sp. nov., isolated from marine algae.</title>
        <authorList>
            <person name="Choi B.J."/>
            <person name="Kim J.M."/>
            <person name="Lee J.K."/>
            <person name="Choi D.G."/>
            <person name="Jeon C.O."/>
        </authorList>
    </citation>
    <scope>NUCLEOTIDE SEQUENCE [LARGE SCALE GENOMIC DNA]</scope>
    <source>
        <strain evidence="3 4">ZQ420</strain>
    </source>
</reference>
<evidence type="ECO:0000256" key="2">
    <source>
        <dbReference type="ARBA" id="ARBA00023002"/>
    </source>
</evidence>
<protein>
    <submittedName>
        <fullName evidence="3">SDR family oxidoreductase</fullName>
    </submittedName>
</protein>
<dbReference type="Gene3D" id="3.40.50.720">
    <property type="entry name" value="NAD(P)-binding Rossmann-like Domain"/>
    <property type="match status" value="1"/>
</dbReference>
<dbReference type="Pfam" id="PF00106">
    <property type="entry name" value="adh_short"/>
    <property type="match status" value="1"/>
</dbReference>
<dbReference type="PRINTS" id="PR00081">
    <property type="entry name" value="GDHRDH"/>
</dbReference>
<organism evidence="3 4">
    <name type="scientific">Pararhodobacter zhoushanensis</name>
    <dbReference type="NCBI Taxonomy" id="2479545"/>
    <lineage>
        <taxon>Bacteria</taxon>
        <taxon>Pseudomonadati</taxon>
        <taxon>Pseudomonadota</taxon>
        <taxon>Alphaproteobacteria</taxon>
        <taxon>Rhodobacterales</taxon>
        <taxon>Paracoccaceae</taxon>
        <taxon>Pararhodobacter</taxon>
    </lineage>
</organism>
<dbReference type="Proteomes" id="UP001208938">
    <property type="component" value="Unassembled WGS sequence"/>
</dbReference>
<dbReference type="EMBL" id="JAPDFL010000001">
    <property type="protein sequence ID" value="MCW1933116.1"/>
    <property type="molecule type" value="Genomic_DNA"/>
</dbReference>
<evidence type="ECO:0000313" key="3">
    <source>
        <dbReference type="EMBL" id="MCW1933116.1"/>
    </source>
</evidence>
<dbReference type="PANTHER" id="PTHR44196">
    <property type="entry name" value="DEHYDROGENASE/REDUCTASE SDR FAMILY MEMBER 7B"/>
    <property type="match status" value="1"/>
</dbReference>